<dbReference type="SUPFAM" id="SSF56672">
    <property type="entry name" value="DNA/RNA polymerases"/>
    <property type="match status" value="1"/>
</dbReference>
<evidence type="ECO:0000313" key="3">
    <source>
        <dbReference type="Proteomes" id="UP000499080"/>
    </source>
</evidence>
<dbReference type="Pfam" id="PF17919">
    <property type="entry name" value="RT_RNaseH_2"/>
    <property type="match status" value="1"/>
</dbReference>
<name>A0A4Y2QP09_ARAVE</name>
<evidence type="ECO:0000313" key="2">
    <source>
        <dbReference type="EMBL" id="GBN65000.1"/>
    </source>
</evidence>
<dbReference type="InterPro" id="IPR043502">
    <property type="entry name" value="DNA/RNA_pol_sf"/>
</dbReference>
<protein>
    <recommendedName>
        <fullName evidence="1">Reverse transcriptase/retrotransposon-derived protein RNase H-like domain-containing protein</fullName>
    </recommendedName>
</protein>
<evidence type="ECO:0000259" key="1">
    <source>
        <dbReference type="Pfam" id="PF17919"/>
    </source>
</evidence>
<dbReference type="EMBL" id="BGPR01014386">
    <property type="protein sequence ID" value="GBN65000.1"/>
    <property type="molecule type" value="Genomic_DNA"/>
</dbReference>
<dbReference type="OrthoDB" id="7698356at2759"/>
<sequence length="125" mass="13830">MDDGEISASNTTGEKHEANKAVLHEFLKGTKKKDKSKIPWTKEAKEKFAQCEKDLANATLLTFPNLDSPLALVTDASDQAIGSILQQFEEDSWKPLAFFSKKLTNAQEGYSTYDITPQHTPELGA</sequence>
<dbReference type="InterPro" id="IPR051320">
    <property type="entry name" value="Viral_Replic_Matur_Polypro"/>
</dbReference>
<dbReference type="AlphaFoldDB" id="A0A4Y2QP09"/>
<gene>
    <name evidence="2" type="ORF">AVEN_175647_1</name>
</gene>
<dbReference type="GO" id="GO:0071897">
    <property type="term" value="P:DNA biosynthetic process"/>
    <property type="evidence" value="ECO:0007669"/>
    <property type="project" value="UniProtKB-ARBA"/>
</dbReference>
<dbReference type="InterPro" id="IPR041577">
    <property type="entry name" value="RT_RNaseH_2"/>
</dbReference>
<comment type="caution">
    <text evidence="2">The sequence shown here is derived from an EMBL/GenBank/DDBJ whole genome shotgun (WGS) entry which is preliminary data.</text>
</comment>
<accession>A0A4Y2QP09</accession>
<feature type="domain" description="Reverse transcriptase/retrotransposon-derived protein RNase H-like" evidence="1">
    <location>
        <begin position="40"/>
        <end position="114"/>
    </location>
</feature>
<dbReference type="PANTHER" id="PTHR33064:SF37">
    <property type="entry name" value="RIBONUCLEASE H"/>
    <property type="match status" value="1"/>
</dbReference>
<reference evidence="2 3" key="1">
    <citation type="journal article" date="2019" name="Sci. Rep.">
        <title>Orb-weaving spider Araneus ventricosus genome elucidates the spidroin gene catalogue.</title>
        <authorList>
            <person name="Kono N."/>
            <person name="Nakamura H."/>
            <person name="Ohtoshi R."/>
            <person name="Moran D.A.P."/>
            <person name="Shinohara A."/>
            <person name="Yoshida Y."/>
            <person name="Fujiwara M."/>
            <person name="Mori M."/>
            <person name="Tomita M."/>
            <person name="Arakawa K."/>
        </authorList>
    </citation>
    <scope>NUCLEOTIDE SEQUENCE [LARGE SCALE GENOMIC DNA]</scope>
</reference>
<organism evidence="2 3">
    <name type="scientific">Araneus ventricosus</name>
    <name type="common">Orbweaver spider</name>
    <name type="synonym">Epeira ventricosa</name>
    <dbReference type="NCBI Taxonomy" id="182803"/>
    <lineage>
        <taxon>Eukaryota</taxon>
        <taxon>Metazoa</taxon>
        <taxon>Ecdysozoa</taxon>
        <taxon>Arthropoda</taxon>
        <taxon>Chelicerata</taxon>
        <taxon>Arachnida</taxon>
        <taxon>Araneae</taxon>
        <taxon>Araneomorphae</taxon>
        <taxon>Entelegynae</taxon>
        <taxon>Araneoidea</taxon>
        <taxon>Araneidae</taxon>
        <taxon>Araneus</taxon>
    </lineage>
</organism>
<keyword evidence="3" id="KW-1185">Reference proteome</keyword>
<proteinExistence type="predicted"/>
<dbReference type="PANTHER" id="PTHR33064">
    <property type="entry name" value="POL PROTEIN"/>
    <property type="match status" value="1"/>
</dbReference>
<dbReference type="Proteomes" id="UP000499080">
    <property type="component" value="Unassembled WGS sequence"/>
</dbReference>